<sequence length="503" mass="56015">MADVLGTAVGVVSLGLQVSQGIVSYYSAYRDQAEEIDGIAQRTQALHTTLKHLQASLRSLHSNHTSAVTLVAATVVSCADNIRTLETTLQKCQLSVPIGTKGKICFLGKKAIFPFRQATLQRLENIVGKLQANVDMAIMALQLNSSREAMHHLHSRVSTLNFSESYLSWDSIFKVTSLQINERHSRKGIQGKMLASGQASLTDVNRHGESILHLCFRCGALSSAILQRSEDRMLQILANFPDSAYERNTMGQTPLHLSSDWPIGLSHLLRIGGQSLINKQDCMGYLPVAYASYSKSLPAVQLLLNADSPLHSFRADTNNDTLKDIKGADLHRAKRTLQGDRWIPWSPATHFIAASLLIKDLWVITMEEINLLPNGGPEKISSQSEVRNVMFKVLTTSTADPCTCACSKSGCTALTILLKQTTLELDEEEIINHQDIQDEESAQIDELELLVQDFESKYIELAQPILEFFNGYWRSRMLDYEIINTKPHSQDELEKIRELGVRI</sequence>
<proteinExistence type="predicted"/>
<dbReference type="OrthoDB" id="5422117at2759"/>
<dbReference type="InterPro" id="IPR036770">
    <property type="entry name" value="Ankyrin_rpt-contain_sf"/>
</dbReference>
<organism evidence="1 2">
    <name type="scientific">Botrytis galanthina</name>
    <dbReference type="NCBI Taxonomy" id="278940"/>
    <lineage>
        <taxon>Eukaryota</taxon>
        <taxon>Fungi</taxon>
        <taxon>Dikarya</taxon>
        <taxon>Ascomycota</taxon>
        <taxon>Pezizomycotina</taxon>
        <taxon>Leotiomycetes</taxon>
        <taxon>Helotiales</taxon>
        <taxon>Sclerotiniaceae</taxon>
        <taxon>Botrytis</taxon>
    </lineage>
</organism>
<gene>
    <name evidence="1" type="ORF">BGAL_0160g00150</name>
</gene>
<evidence type="ECO:0000313" key="1">
    <source>
        <dbReference type="EMBL" id="THV50212.1"/>
    </source>
</evidence>
<dbReference type="SUPFAM" id="SSF48403">
    <property type="entry name" value="Ankyrin repeat"/>
    <property type="match status" value="1"/>
</dbReference>
<dbReference type="EMBL" id="PQXL01000160">
    <property type="protein sequence ID" value="THV50212.1"/>
    <property type="molecule type" value="Genomic_DNA"/>
</dbReference>
<keyword evidence="2" id="KW-1185">Reference proteome</keyword>
<evidence type="ECO:0008006" key="3">
    <source>
        <dbReference type="Google" id="ProtNLM"/>
    </source>
</evidence>
<reference evidence="1 2" key="1">
    <citation type="submission" date="2017-12" db="EMBL/GenBank/DDBJ databases">
        <title>Comparative genomics of Botrytis spp.</title>
        <authorList>
            <person name="Valero-Jimenez C.A."/>
            <person name="Tapia P."/>
            <person name="Veloso J."/>
            <person name="Silva-Moreno E."/>
            <person name="Staats M."/>
            <person name="Valdes J.H."/>
            <person name="Van Kan J.A.L."/>
        </authorList>
    </citation>
    <scope>NUCLEOTIDE SEQUENCE [LARGE SCALE GENOMIC DNA]</scope>
    <source>
        <strain evidence="1 2">MUCL435</strain>
    </source>
</reference>
<evidence type="ECO:0000313" key="2">
    <source>
        <dbReference type="Proteomes" id="UP000308671"/>
    </source>
</evidence>
<comment type="caution">
    <text evidence="1">The sequence shown here is derived from an EMBL/GenBank/DDBJ whole genome shotgun (WGS) entry which is preliminary data.</text>
</comment>
<dbReference type="Proteomes" id="UP000308671">
    <property type="component" value="Unassembled WGS sequence"/>
</dbReference>
<accession>A0A4S8R114</accession>
<dbReference type="Gene3D" id="1.25.40.20">
    <property type="entry name" value="Ankyrin repeat-containing domain"/>
    <property type="match status" value="1"/>
</dbReference>
<protein>
    <recommendedName>
        <fullName evidence="3">Fungal N-terminal domain-containing protein</fullName>
    </recommendedName>
</protein>
<dbReference type="AlphaFoldDB" id="A0A4S8R114"/>
<name>A0A4S8R114_9HELO</name>